<name>A0A061R3Z1_9CHLO</name>
<feature type="non-terminal residue" evidence="2">
    <location>
        <position position="1"/>
    </location>
</feature>
<organism evidence="2">
    <name type="scientific">Tetraselmis sp. GSL018</name>
    <dbReference type="NCBI Taxonomy" id="582737"/>
    <lineage>
        <taxon>Eukaryota</taxon>
        <taxon>Viridiplantae</taxon>
        <taxon>Chlorophyta</taxon>
        <taxon>core chlorophytes</taxon>
        <taxon>Chlorodendrophyceae</taxon>
        <taxon>Chlorodendrales</taxon>
        <taxon>Chlorodendraceae</taxon>
        <taxon>Tetraselmis</taxon>
    </lineage>
</organism>
<evidence type="ECO:0000313" key="2">
    <source>
        <dbReference type="EMBL" id="JAC65479.1"/>
    </source>
</evidence>
<gene>
    <name evidence="2" type="ORF">TSPGSL018_15945</name>
</gene>
<sequence length="111" mass="12251">RGPGICGAVLWMHGEERERERGRRRSPRPFANGQTKNGAVRRPIAKGVTHCVMGFAESSGLSILLWEGRHRVEGLPSSARGAARGGLCQVKDPSRRQCLETKQKGHARARR</sequence>
<dbReference type="AlphaFoldDB" id="A0A061R3Z1"/>
<accession>A0A061R3Z1</accession>
<dbReference type="EMBL" id="GBEZ01021256">
    <property type="protein sequence ID" value="JAC65479.1"/>
    <property type="molecule type" value="Transcribed_RNA"/>
</dbReference>
<evidence type="ECO:0000256" key="1">
    <source>
        <dbReference type="SAM" id="MobiDB-lite"/>
    </source>
</evidence>
<proteinExistence type="predicted"/>
<feature type="region of interest" description="Disordered" evidence="1">
    <location>
        <begin position="16"/>
        <end position="41"/>
    </location>
</feature>
<protein>
    <submittedName>
        <fullName evidence="2">Uncharacterized protein</fullName>
    </submittedName>
</protein>
<reference evidence="2" key="1">
    <citation type="submission" date="2014-05" db="EMBL/GenBank/DDBJ databases">
        <title>The transcriptome of the halophilic microalga Tetraselmis sp. GSL018 isolated from the Great Salt Lake, Utah.</title>
        <authorList>
            <person name="Jinkerson R.E."/>
            <person name="D'Adamo S."/>
            <person name="Posewitz M.C."/>
        </authorList>
    </citation>
    <scope>NUCLEOTIDE SEQUENCE</scope>
    <source>
        <strain evidence="2">GSL018</strain>
    </source>
</reference>